<evidence type="ECO:0000313" key="2">
    <source>
        <dbReference type="Proteomes" id="UP000595917"/>
    </source>
</evidence>
<evidence type="ECO:0000313" key="1">
    <source>
        <dbReference type="EMBL" id="QQO08213.1"/>
    </source>
</evidence>
<name>A0A7T7XL08_9SPIR</name>
<keyword evidence="2" id="KW-1185">Reference proteome</keyword>
<gene>
    <name evidence="1" type="ORF">JFL75_14910</name>
</gene>
<protein>
    <submittedName>
        <fullName evidence="1">Uncharacterized protein</fullName>
    </submittedName>
</protein>
<dbReference type="EMBL" id="CP067089">
    <property type="protein sequence ID" value="QQO08213.1"/>
    <property type="molecule type" value="Genomic_DNA"/>
</dbReference>
<dbReference type="KEGG" id="bhc:JFL75_14910"/>
<organism evidence="1 2">
    <name type="scientific">Breznakiella homolactica</name>
    <dbReference type="NCBI Taxonomy" id="2798577"/>
    <lineage>
        <taxon>Bacteria</taxon>
        <taxon>Pseudomonadati</taxon>
        <taxon>Spirochaetota</taxon>
        <taxon>Spirochaetia</taxon>
        <taxon>Spirochaetales</taxon>
        <taxon>Breznakiellaceae</taxon>
        <taxon>Breznakiella</taxon>
    </lineage>
</organism>
<sequence>MDVLRSLPGAIQKVIPLVCITILTFLPCTLPPLEAQENTQPPDIEEIPVPSYLEEEARPELFSSSLGDSDISLFLSGFWKGTLSGNWGLSKSPLGLTAASTDSPILFTQEADLTLSLWMRQRWFVEGTFVDDYSMNTYRAGYQGLPGETVQYIGIGNTGLDYPVFPYLDLGGNSSSSFGVYGRFGSGDFTFHGLVRYDAAQREERVFVGTRERTYTDISPEYPLRGRFFILPDEDIDTVPVVYIEDSDGSLFGGGRRWRRANPSEYAVSARYGQVELSSQPQGMVAVSYSKTGSSYLSSMGGYNPSSGFLGQVQQFFSQSGAGIELRNYPQPGGEYSGGAVPGTVSIGSVSALVIYEPGTFSPFESMSRYQAPSSAATSASLVESSTGNRISGYSLNSLDDLTDEPGLTLVDTPVSRGIFELARDAAGSDRRLPEKRWPLGAKYPGLYLPGNRNHSEDILIRFTNYGSSGAYSLGTDVVPGSVQVYREGLEDPRISFNEDTGFVTLETPAGFNEVIRITYLKQSDQRREGSLAAGLAAVYDPQGPFSTGLSVGLRWNLSSDAFSEEDVSSPGTVGLSGVAAWDDENLKAKVTLGLGFEQPDTTGLYRVSGMEGSETVWDYPFSEAVISPVPSTLSGSLSEANRGNLTYRNYRDTNWTGSSSLRPIEWSGASVVSDKNAPYPARDDSIGSDTLVGEFSLDGSKTWTGYQVPLTGIDELMETTQEIQVPFRLYNFSATPGTQFKIIVQFGPLRDDDTWLGENSGLIVERELFAGTNTALPEGWQLGRVILSEEDQQKLQEARAVRIVILAGGAVIQGRVLTAPLIILGSQFRPVVVDTYDGEVSSAPGTASQYVTAQEAIDHSLRDKYTSSIDRLHPDGAKQRVLKVEWDGLNSNESPGTDGRTGTFPFSSYKKLRFFVKAPDSGVGSGRNNMKFRFFVGKSPAGLKSSGSAYLDAEIPLSALPAGEWTRVEIHYGKGDLSVSVDGQDVPGARVSYSSPPVGFDESSEGSKTMYVAALVVPDSGTALNASSFSIDEITLEDPVPAYRGNLGGALSWSKPGTVLEVRGNPVVTDMAAETVLESGVRGNPADSSVQTTGAVQNRSRMEATVLGARITGDFRINAGTSSQAWNAGHGISRRFGVFGFSEEFSVGPEDENLRHKFAMDISSQFRGILESEVNYEDEDLERRWKLGTGVTFVPGKGSGLSLDIDARWTDRTDDPKDWLQGYGSSWTRSWAEMVPDAGEGVRRREARGLFKATADFEPVGAVLSMEASTNSSRIQDTTISESSGKLDFPFRFGNYQGSFLMERSFRQDAAENGTGIQDDLTVFRDSLISAAPLWAAVPFYSLFNSGLGGTITDLTEDSDRTVDSNRFTDRVSLSLRIPEKRGALGLVIPNSFQAGIDRILHQKLDTLSDILKVTGNLRFSGVNMFGAFGTNPLFSFYSTDEFSHSLETAVSIPRNEDILWRVQAGQNMGFYGFSGAELLVSNVFTVTNSGWSETATIDWIVPTRNSLLSVCYNFLMNKARGADNWPALSDLARKDYEQLRKETLELLLDNTGDYFTMSFIAGHESIIRIFGQLNFSVFAKLNTSYNADTEILSFIGTIGTTLNISF</sequence>
<proteinExistence type="predicted"/>
<dbReference type="RefSeq" id="WP_215625519.1">
    <property type="nucleotide sequence ID" value="NZ_CP067089.2"/>
</dbReference>
<accession>A0A7T7XL08</accession>
<dbReference type="Proteomes" id="UP000595917">
    <property type="component" value="Chromosome"/>
</dbReference>
<reference evidence="1" key="1">
    <citation type="submission" date="2021-01" db="EMBL/GenBank/DDBJ databases">
        <title>Description of Breznakiella homolactica.</title>
        <authorList>
            <person name="Song Y."/>
            <person name="Brune A."/>
        </authorList>
    </citation>
    <scope>NUCLEOTIDE SEQUENCE</scope>
    <source>
        <strain evidence="1">RmG30</strain>
    </source>
</reference>